<feature type="signal peptide" evidence="1">
    <location>
        <begin position="1"/>
        <end position="22"/>
    </location>
</feature>
<reference evidence="2 3" key="1">
    <citation type="submission" date="2016-11" db="EMBL/GenBank/DDBJ databases">
        <title>Study of marine rhodopsin-containing bacteria.</title>
        <authorList>
            <person name="Yoshizawa S."/>
            <person name="Kumagai Y."/>
            <person name="Kogure K."/>
        </authorList>
    </citation>
    <scope>NUCLEOTIDE SEQUENCE [LARGE SCALE GENOMIC DNA]</scope>
    <source>
        <strain evidence="2 3">SG-29</strain>
    </source>
</reference>
<evidence type="ECO:0000256" key="1">
    <source>
        <dbReference type="SAM" id="SignalP"/>
    </source>
</evidence>
<dbReference type="InterPro" id="IPR002816">
    <property type="entry name" value="TraB/PrgY/GumN_fam"/>
</dbReference>
<gene>
    <name evidence="2" type="ORF">BSZ36_12875</name>
</gene>
<protein>
    <recommendedName>
        <fullName evidence="4">TraB/GumN family protein</fullName>
    </recommendedName>
</protein>
<keyword evidence="3" id="KW-1185">Reference proteome</keyword>
<dbReference type="AlphaFoldDB" id="A0A259U1C0"/>
<evidence type="ECO:0008006" key="4">
    <source>
        <dbReference type="Google" id="ProtNLM"/>
    </source>
</evidence>
<evidence type="ECO:0000313" key="2">
    <source>
        <dbReference type="EMBL" id="OZC03799.1"/>
    </source>
</evidence>
<organism evidence="2 3">
    <name type="scientific">Rubricoccus marinus</name>
    <dbReference type="NCBI Taxonomy" id="716817"/>
    <lineage>
        <taxon>Bacteria</taxon>
        <taxon>Pseudomonadati</taxon>
        <taxon>Rhodothermota</taxon>
        <taxon>Rhodothermia</taxon>
        <taxon>Rhodothermales</taxon>
        <taxon>Rubricoccaceae</taxon>
        <taxon>Rubricoccus</taxon>
    </lineage>
</organism>
<dbReference type="Proteomes" id="UP000216446">
    <property type="component" value="Unassembled WGS sequence"/>
</dbReference>
<dbReference type="FunCoup" id="A0A259U1C0">
    <property type="interactions" value="5"/>
</dbReference>
<dbReference type="PANTHER" id="PTHR40590">
    <property type="entry name" value="CYTOPLASMIC PROTEIN-RELATED"/>
    <property type="match status" value="1"/>
</dbReference>
<dbReference type="OrthoDB" id="9798714at2"/>
<comment type="caution">
    <text evidence="2">The sequence shown here is derived from an EMBL/GenBank/DDBJ whole genome shotgun (WGS) entry which is preliminary data.</text>
</comment>
<keyword evidence="1" id="KW-0732">Signal</keyword>
<sequence length="297" mass="31787">MTSRHSILAALLALTPLAPALAQEAAAPDAQAAEASGEVSPVLYLMEDEDSRVYLLGSVHVLDEGSYPLPANVEEAYADAEAVAFEIDMSDMAAIQSAVMTRAQYADGRTLQDAMGESFAALEARVGPAATQLSGFEPWAVQLTLVPLALQGTGYTATSGVDQHFLGRATADAKERLALETADSQMAIFDGIPEETQVEMLLETLNEWDAMSGEIEGLIAAWKSGEDEAMEPYFNDIPDSIRPALLRDRNAAWVPQIEAMLAREGEDVLVVVGAGHLVGADSVIMMLREKGYTLTRL</sequence>
<dbReference type="Pfam" id="PF01963">
    <property type="entry name" value="TraB_PrgY_gumN"/>
    <property type="match status" value="1"/>
</dbReference>
<dbReference type="InterPro" id="IPR047111">
    <property type="entry name" value="YbaP-like"/>
</dbReference>
<proteinExistence type="predicted"/>
<evidence type="ECO:0000313" key="3">
    <source>
        <dbReference type="Proteomes" id="UP000216446"/>
    </source>
</evidence>
<accession>A0A259U1C0</accession>
<dbReference type="PANTHER" id="PTHR40590:SF1">
    <property type="entry name" value="CYTOPLASMIC PROTEIN"/>
    <property type="match status" value="1"/>
</dbReference>
<dbReference type="EMBL" id="MQWB01000001">
    <property type="protein sequence ID" value="OZC03799.1"/>
    <property type="molecule type" value="Genomic_DNA"/>
</dbReference>
<dbReference type="InParanoid" id="A0A259U1C0"/>
<name>A0A259U1C0_9BACT</name>
<feature type="chain" id="PRO_5012717524" description="TraB/GumN family protein" evidence="1">
    <location>
        <begin position="23"/>
        <end position="297"/>
    </location>
</feature>
<dbReference type="RefSeq" id="WP_094549569.1">
    <property type="nucleotide sequence ID" value="NZ_MQWB01000001.1"/>
</dbReference>
<dbReference type="CDD" id="cd14789">
    <property type="entry name" value="Tiki"/>
    <property type="match status" value="1"/>
</dbReference>